<accession>A0AAD8AXR8</accession>
<comment type="caution">
    <text evidence="1">The sequence shown here is derived from an EMBL/GenBank/DDBJ whole genome shotgun (WGS) entry which is preliminary data.</text>
</comment>
<organism evidence="1 2">
    <name type="scientific">Biomphalaria pfeifferi</name>
    <name type="common">Bloodfluke planorb</name>
    <name type="synonym">Freshwater snail</name>
    <dbReference type="NCBI Taxonomy" id="112525"/>
    <lineage>
        <taxon>Eukaryota</taxon>
        <taxon>Metazoa</taxon>
        <taxon>Spiralia</taxon>
        <taxon>Lophotrochozoa</taxon>
        <taxon>Mollusca</taxon>
        <taxon>Gastropoda</taxon>
        <taxon>Heterobranchia</taxon>
        <taxon>Euthyneura</taxon>
        <taxon>Panpulmonata</taxon>
        <taxon>Hygrophila</taxon>
        <taxon>Lymnaeoidea</taxon>
        <taxon>Planorbidae</taxon>
        <taxon>Biomphalaria</taxon>
    </lineage>
</organism>
<gene>
    <name evidence="1" type="ORF">Bpfe_027686</name>
</gene>
<dbReference type="Proteomes" id="UP001233172">
    <property type="component" value="Unassembled WGS sequence"/>
</dbReference>
<evidence type="ECO:0000313" key="1">
    <source>
        <dbReference type="EMBL" id="KAK0042930.1"/>
    </source>
</evidence>
<dbReference type="AlphaFoldDB" id="A0AAD8AXR8"/>
<keyword evidence="2" id="KW-1185">Reference proteome</keyword>
<proteinExistence type="predicted"/>
<name>A0AAD8AXR8_BIOPF</name>
<evidence type="ECO:0000313" key="2">
    <source>
        <dbReference type="Proteomes" id="UP001233172"/>
    </source>
</evidence>
<sequence length="82" mass="9551">MNKQLTRESREQLLMMELEPPRAAKLATLRRYRREGSGIKDTSREDVPPRCQKGRWWRGTSLEVKKGRSSVGSESGWWLVCC</sequence>
<protein>
    <submittedName>
        <fullName evidence="1">Uncharacterized protein</fullName>
    </submittedName>
</protein>
<dbReference type="EMBL" id="JASAOG010000229">
    <property type="protein sequence ID" value="KAK0042930.1"/>
    <property type="molecule type" value="Genomic_DNA"/>
</dbReference>
<reference evidence="1" key="2">
    <citation type="submission" date="2023-04" db="EMBL/GenBank/DDBJ databases">
        <authorList>
            <person name="Bu L."/>
            <person name="Lu L."/>
            <person name="Laidemitt M.R."/>
            <person name="Zhang S.M."/>
            <person name="Mutuku M."/>
            <person name="Mkoji G."/>
            <person name="Steinauer M."/>
            <person name="Loker E.S."/>
        </authorList>
    </citation>
    <scope>NUCLEOTIDE SEQUENCE</scope>
    <source>
        <strain evidence="1">KasaAsao</strain>
        <tissue evidence="1">Whole Snail</tissue>
    </source>
</reference>
<reference evidence="1" key="1">
    <citation type="journal article" date="2023" name="PLoS Negl. Trop. Dis.">
        <title>A genome sequence for Biomphalaria pfeifferi, the major vector snail for the human-infecting parasite Schistosoma mansoni.</title>
        <authorList>
            <person name="Bu L."/>
            <person name="Lu L."/>
            <person name="Laidemitt M.R."/>
            <person name="Zhang S.M."/>
            <person name="Mutuku M."/>
            <person name="Mkoji G."/>
            <person name="Steinauer M."/>
            <person name="Loker E.S."/>
        </authorList>
    </citation>
    <scope>NUCLEOTIDE SEQUENCE</scope>
    <source>
        <strain evidence="1">KasaAsao</strain>
    </source>
</reference>